<organism evidence="1 2">
    <name type="scientific">Halobacillus naozhouensis</name>
    <dbReference type="NCBI Taxonomy" id="554880"/>
    <lineage>
        <taxon>Bacteria</taxon>
        <taxon>Bacillati</taxon>
        <taxon>Bacillota</taxon>
        <taxon>Bacilli</taxon>
        <taxon>Bacillales</taxon>
        <taxon>Bacillaceae</taxon>
        <taxon>Halobacillus</taxon>
    </lineage>
</organism>
<reference evidence="1 2" key="1">
    <citation type="submission" date="2023-04" db="EMBL/GenBank/DDBJ databases">
        <title>Genome sequence of Halobacillus naozhouensis KACC 21980.</title>
        <authorList>
            <person name="Kim S."/>
            <person name="Heo J."/>
            <person name="Kwon S.-W."/>
        </authorList>
    </citation>
    <scope>NUCLEOTIDE SEQUENCE [LARGE SCALE GENOMIC DNA]</scope>
    <source>
        <strain evidence="1 2">KCTC 13234</strain>
    </source>
</reference>
<sequence>MNEKVELIVYTYTYPYNSYYPYCQPDSRTNTSPPYYNHYNPYGNFASPPNAMWNQGMYAYNNPYTYGYGQQGYNEGEPAAASKSSVVSYFQDEQGQLDFDKMMSTTGQVMQTIQQVSPIVKGIGSFVKGMK</sequence>
<protein>
    <submittedName>
        <fullName evidence="1">YppG family protein</fullName>
    </submittedName>
</protein>
<dbReference type="Proteomes" id="UP001221597">
    <property type="component" value="Chromosome"/>
</dbReference>
<name>A0ABY8IYD6_9BACI</name>
<keyword evidence="2" id="KW-1185">Reference proteome</keyword>
<evidence type="ECO:0000313" key="2">
    <source>
        <dbReference type="Proteomes" id="UP001221597"/>
    </source>
</evidence>
<dbReference type="RefSeq" id="WP_283077223.1">
    <property type="nucleotide sequence ID" value="NZ_CP121671.1"/>
</dbReference>
<proteinExistence type="predicted"/>
<evidence type="ECO:0000313" key="1">
    <source>
        <dbReference type="EMBL" id="WFT75253.1"/>
    </source>
</evidence>
<dbReference type="InterPro" id="IPR025555">
    <property type="entry name" value="YppG"/>
</dbReference>
<accession>A0ABY8IYD6</accession>
<dbReference type="Pfam" id="PF14179">
    <property type="entry name" value="YppG"/>
    <property type="match status" value="1"/>
</dbReference>
<gene>
    <name evidence="1" type="ORF">P9989_02240</name>
</gene>
<dbReference type="EMBL" id="CP121671">
    <property type="protein sequence ID" value="WFT75253.1"/>
    <property type="molecule type" value="Genomic_DNA"/>
</dbReference>